<reference evidence="3" key="1">
    <citation type="submission" date="2019-07" db="EMBL/GenBank/DDBJ databases">
        <title>De Novo Assembly of kiwifruit Actinidia rufa.</title>
        <authorList>
            <person name="Sugita-Konishi S."/>
            <person name="Sato K."/>
            <person name="Mori E."/>
            <person name="Abe Y."/>
            <person name="Kisaki G."/>
            <person name="Hamano K."/>
            <person name="Suezawa K."/>
            <person name="Otani M."/>
            <person name="Fukuda T."/>
            <person name="Manabe T."/>
            <person name="Gomi K."/>
            <person name="Tabuchi M."/>
            <person name="Akimitsu K."/>
            <person name="Kataoka I."/>
        </authorList>
    </citation>
    <scope>NUCLEOTIDE SEQUENCE [LARGE SCALE GENOMIC DNA]</scope>
    <source>
        <strain evidence="3">cv. Fuchu</strain>
    </source>
</reference>
<evidence type="ECO:0000313" key="3">
    <source>
        <dbReference type="Proteomes" id="UP000585474"/>
    </source>
</evidence>
<dbReference type="EMBL" id="BJWL01000106">
    <property type="protein sequence ID" value="GFS30196.1"/>
    <property type="molecule type" value="Genomic_DNA"/>
</dbReference>
<name>A0A7J0D9F5_9ERIC</name>
<dbReference type="AlphaFoldDB" id="A0A7J0D9F5"/>
<dbReference type="Proteomes" id="UP000585474">
    <property type="component" value="Unassembled WGS sequence"/>
</dbReference>
<feature type="compositionally biased region" description="Low complexity" evidence="1">
    <location>
        <begin position="86"/>
        <end position="103"/>
    </location>
</feature>
<evidence type="ECO:0000313" key="2">
    <source>
        <dbReference type="EMBL" id="GFS30196.1"/>
    </source>
</evidence>
<feature type="compositionally biased region" description="Polar residues" evidence="1">
    <location>
        <begin position="67"/>
        <end position="82"/>
    </location>
</feature>
<gene>
    <name evidence="2" type="ORF">Acr_00g0010680</name>
</gene>
<proteinExistence type="predicted"/>
<accession>A0A7J0D9F5</accession>
<protein>
    <submittedName>
        <fullName evidence="2">Calcium-binding EF-hand family protein</fullName>
    </submittedName>
</protein>
<feature type="region of interest" description="Disordered" evidence="1">
    <location>
        <begin position="61"/>
        <end position="133"/>
    </location>
</feature>
<organism evidence="2 3">
    <name type="scientific">Actinidia rufa</name>
    <dbReference type="NCBI Taxonomy" id="165716"/>
    <lineage>
        <taxon>Eukaryota</taxon>
        <taxon>Viridiplantae</taxon>
        <taxon>Streptophyta</taxon>
        <taxon>Embryophyta</taxon>
        <taxon>Tracheophyta</taxon>
        <taxon>Spermatophyta</taxon>
        <taxon>Magnoliopsida</taxon>
        <taxon>eudicotyledons</taxon>
        <taxon>Gunneridae</taxon>
        <taxon>Pentapetalae</taxon>
        <taxon>asterids</taxon>
        <taxon>Ericales</taxon>
        <taxon>Actinidiaceae</taxon>
        <taxon>Actinidia</taxon>
    </lineage>
</organism>
<comment type="caution">
    <text evidence="2">The sequence shown here is derived from an EMBL/GenBank/DDBJ whole genome shotgun (WGS) entry which is preliminary data.</text>
</comment>
<sequence>MDVDFNGDVASFDAELLQIQEVSPLALKSNPEVAKKLFDQWLSLPETASMVKSLLSNAKAGVPLNVPGTSSSPKAGSSNSLPSMFPAGSAPPLSPRSSSGSPRFVKQRVGPSTLGSPLKLVNEPVKELIPQVR</sequence>
<dbReference type="OrthoDB" id="5586at2759"/>
<evidence type="ECO:0000256" key="1">
    <source>
        <dbReference type="SAM" id="MobiDB-lite"/>
    </source>
</evidence>
<keyword evidence="3" id="KW-1185">Reference proteome</keyword>